<comment type="caution">
    <text evidence="3">The sequence shown here is derived from an EMBL/GenBank/DDBJ whole genome shotgun (WGS) entry which is preliminary data.</text>
</comment>
<evidence type="ECO:0000256" key="1">
    <source>
        <dbReference type="SAM" id="Phobius"/>
    </source>
</evidence>
<evidence type="ECO:0000313" key="3">
    <source>
        <dbReference type="EMBL" id="KAF7260158.1"/>
    </source>
</evidence>
<keyword evidence="1" id="KW-0472">Membrane</keyword>
<dbReference type="AlphaFoldDB" id="A0A8S9Z8Q1"/>
<reference evidence="3" key="1">
    <citation type="submission" date="2019-07" db="EMBL/GenBank/DDBJ databases">
        <title>Annotation for the trematode Paragonimus miyazaki's.</title>
        <authorList>
            <person name="Choi Y.-J."/>
        </authorList>
    </citation>
    <scope>NUCLEOTIDE SEQUENCE</scope>
    <source>
        <strain evidence="3">Japan</strain>
    </source>
</reference>
<feature type="transmembrane region" description="Helical" evidence="1">
    <location>
        <begin position="763"/>
        <end position="786"/>
    </location>
</feature>
<dbReference type="Pfam" id="PF01823">
    <property type="entry name" value="MACPF"/>
    <property type="match status" value="1"/>
</dbReference>
<gene>
    <name evidence="3" type="ORF">EG68_02412</name>
</gene>
<dbReference type="PROSITE" id="PS51412">
    <property type="entry name" value="MACPF_2"/>
    <property type="match status" value="1"/>
</dbReference>
<dbReference type="CDD" id="cd22579">
    <property type="entry name" value="MPEG1_P2"/>
    <property type="match status" value="1"/>
</dbReference>
<proteinExistence type="predicted"/>
<organism evidence="3 4">
    <name type="scientific">Paragonimus skrjabini miyazakii</name>
    <dbReference type="NCBI Taxonomy" id="59628"/>
    <lineage>
        <taxon>Eukaryota</taxon>
        <taxon>Metazoa</taxon>
        <taxon>Spiralia</taxon>
        <taxon>Lophotrochozoa</taxon>
        <taxon>Platyhelminthes</taxon>
        <taxon>Trematoda</taxon>
        <taxon>Digenea</taxon>
        <taxon>Plagiorchiida</taxon>
        <taxon>Troglotremata</taxon>
        <taxon>Troglotrematidae</taxon>
        <taxon>Paragonimus</taxon>
    </lineage>
</organism>
<protein>
    <recommendedName>
        <fullName evidence="2">MACPF domain-containing protein</fullName>
    </recommendedName>
</protein>
<dbReference type="InterPro" id="IPR020864">
    <property type="entry name" value="MACPF"/>
</dbReference>
<accession>A0A8S9Z8Q1</accession>
<name>A0A8S9Z8Q1_9TREM</name>
<evidence type="ECO:0000259" key="2">
    <source>
        <dbReference type="PROSITE" id="PS51412"/>
    </source>
</evidence>
<keyword evidence="1" id="KW-0812">Transmembrane</keyword>
<dbReference type="Proteomes" id="UP000822476">
    <property type="component" value="Unassembled WGS sequence"/>
</dbReference>
<evidence type="ECO:0000313" key="4">
    <source>
        <dbReference type="Proteomes" id="UP000822476"/>
    </source>
</evidence>
<feature type="transmembrane region" description="Helical" evidence="1">
    <location>
        <begin position="9"/>
        <end position="26"/>
    </location>
</feature>
<dbReference type="EMBL" id="JTDE01000868">
    <property type="protein sequence ID" value="KAF7260158.1"/>
    <property type="molecule type" value="Genomic_DNA"/>
</dbReference>
<sequence>MQGFLSPTVGRLFPIIICFIITGYFFQNTHGLPSEPVRVEVSLNEAPTDPVKCQLGPDQQWLSVLPGVGWDNLVNEERGPTIDRDRYTKCRHSLDGRFLIPDDIMVESKMSSELDLTSEVYDSSSSTRSLTAFSINSAVDIGFSFYKISGDFSFEKESLRDKTMTTKGLIVLSQLRHKRYMAQLLPDSTLHPRFRNRLLDIAAHLKRGNVTVERVEQFDKGYSGSVTTVDDKELLAFEAGMRAFYLADLIVRDYGTHSIVSVDAGGVLVKTDALDKSTVQMTNTERERLALSATVNFASLLKIKAGGAYNVSQTVADRYSSAVAHSRVISYGGPIFQANSMNLSDWEGGLNDNLVAIDRRGVPIYELITSRSLPEVDTEIVFRLVKTVKSAVERYYVANAVIGCMDPTSVYYDSEANVASAECSGKSIGLNETKRLPLGGIFQKCVGPSELCETVAIKNPATGDFTCPRGYLAVQLLAPQVRNCFNQCSRSAWGTTTNCKQECAVSELFWCPLDPTISPELPMVDGDAGFVFGGLYTDREVNPVTHQYSCPEYSWPLPMGRRMRICLSADRELGARNAMPFGGFYSCRFGNPLVTLLSQNDTSSEKKRKAMSRMMQRSNNVSMPVSRSGATTNSETSIPNMYDRVEDYSALFSSVWPRRCPNGYSTHLAAMEDTCQVNFCVPVNTIKGKRKRFLKRPPFVVPPAFYEHLDSSGTVEKLLDAPLSMSGSQGERLERVDGDWVRSGSIELVNKDAKLLQQTKISIALGSILAIMSVAVLISGLTAIFCRRGQTS</sequence>
<keyword evidence="1" id="KW-1133">Transmembrane helix</keyword>
<keyword evidence="4" id="KW-1185">Reference proteome</keyword>
<feature type="domain" description="MACPF" evidence="2">
    <location>
        <begin position="38"/>
        <end position="399"/>
    </location>
</feature>
<dbReference type="SMART" id="SM00457">
    <property type="entry name" value="MACPF"/>
    <property type="match status" value="1"/>
</dbReference>
<dbReference type="OrthoDB" id="5950457at2759"/>